<dbReference type="SUPFAM" id="SSF53474">
    <property type="entry name" value="alpha/beta-Hydrolases"/>
    <property type="match status" value="1"/>
</dbReference>
<organism evidence="1 2">
    <name type="scientific">Fadolivirus FV1/VV64</name>
    <dbReference type="NCBI Taxonomy" id="3070911"/>
    <lineage>
        <taxon>Viruses</taxon>
        <taxon>Varidnaviria</taxon>
        <taxon>Bamfordvirae</taxon>
        <taxon>Nucleocytoviricota</taxon>
        <taxon>Megaviricetes</taxon>
        <taxon>Imitervirales</taxon>
        <taxon>Mimiviridae</taxon>
        <taxon>Klosneuvirinae</taxon>
        <taxon>Fadolivirus</taxon>
        <taxon>Fadolivirus algeromassiliense</taxon>
    </lineage>
</organism>
<dbReference type="PANTHER" id="PTHR37471">
    <property type="entry name" value="UNNAMED PRODUCT"/>
    <property type="match status" value="1"/>
</dbReference>
<reference evidence="1 2" key="1">
    <citation type="submission" date="2020-04" db="EMBL/GenBank/DDBJ databases">
        <title>Advantages and limits of metagenomic assembly and binning of a giant virus.</title>
        <authorList>
            <person name="Schulz F."/>
            <person name="Andreani J."/>
            <person name="Francis R."/>
            <person name="Boudjemaa H."/>
            <person name="Bou Khalil J.Y."/>
            <person name="Lee J."/>
            <person name="La Scola B."/>
            <person name="Woyke T."/>
        </authorList>
    </citation>
    <scope>NUCLEOTIDE SEQUENCE [LARGE SCALE GENOMIC DNA]</scope>
    <source>
        <strain evidence="1 2">FV1/VV64</strain>
    </source>
</reference>
<evidence type="ECO:0000313" key="1">
    <source>
        <dbReference type="EMBL" id="QKF94256.1"/>
    </source>
</evidence>
<sequence length="434" mass="51965">MELIFGTLILKEMLHFQFFNKLKNFVEKKKYSSTLSTNVNWYENYILNELSVDELKICIRNVFSYNKPSDKSYYTPIEIENIPRNKMIKWVSYNLYFKSLWQLTPEEIQHASDVLYKIEIKLNIKFYDISNPDIYFLKFGNNKIECSNRPSIICSILELLKDTCYFSMYMFNFDKYKIKNTNIVYFHYHNPNNKQTVIFIHGFGFGIEPYLYYILRLKNKFNLIVLILPNISNMEYARTMKQITYDNMFPEYDTWRKAIKSIIIKHNIDSCSIIAHSFGTIIAALLLKDNWINAKINKKVFIEPVCFIDKSYKIYRYINEPQEGNYGIVSKVFNQFIYKDIYLRYATQRFLYGPEFWIHDYDSLANNTLIIVSEKDQVVPSDEIYNRMKKHNIECIYVNGAYHADMFMTNEFDSVFNHIDDFILKDISEYTVIN</sequence>
<dbReference type="InterPro" id="IPR029058">
    <property type="entry name" value="AB_hydrolase_fold"/>
</dbReference>
<dbReference type="PANTHER" id="PTHR37471:SF1">
    <property type="entry name" value="AB HYDROLASE-1 DOMAIN-CONTAINING PROTEIN"/>
    <property type="match status" value="1"/>
</dbReference>
<keyword evidence="1" id="KW-0378">Hydrolase</keyword>
<dbReference type="GO" id="GO:0016787">
    <property type="term" value="F:hydrolase activity"/>
    <property type="evidence" value="ECO:0007669"/>
    <property type="project" value="UniProtKB-KW"/>
</dbReference>
<dbReference type="Gene3D" id="3.40.50.1820">
    <property type="entry name" value="alpha/beta hydrolase"/>
    <property type="match status" value="1"/>
</dbReference>
<dbReference type="EMBL" id="MT418680">
    <property type="protein sequence ID" value="QKF94256.1"/>
    <property type="molecule type" value="Genomic_DNA"/>
</dbReference>
<proteinExistence type="predicted"/>
<dbReference type="Proteomes" id="UP001162001">
    <property type="component" value="Segment"/>
</dbReference>
<gene>
    <name evidence="1" type="ORF">Fadolivirus_1_798</name>
</gene>
<name>A0A7D3V7Q2_9VIRU</name>
<accession>A0A7D3V7Q2</accession>
<evidence type="ECO:0000313" key="2">
    <source>
        <dbReference type="Proteomes" id="UP001162001"/>
    </source>
</evidence>
<protein>
    <submittedName>
        <fullName evidence="1">Alpha-beta hydrolase fold protein</fullName>
    </submittedName>
</protein>
<keyword evidence="2" id="KW-1185">Reference proteome</keyword>